<dbReference type="InterPro" id="IPR009045">
    <property type="entry name" value="Zn_M74/Hedgehog-like"/>
</dbReference>
<evidence type="ECO:0000313" key="1">
    <source>
        <dbReference type="EMBL" id="MDH5835102.1"/>
    </source>
</evidence>
<evidence type="ECO:0000313" key="2">
    <source>
        <dbReference type="Proteomes" id="UP001156873"/>
    </source>
</evidence>
<name>A0ABT6JWN8_9GAMM</name>
<reference evidence="1 2" key="1">
    <citation type="submission" date="2023-04" db="EMBL/GenBank/DDBJ databases">
        <title>Luteimonas sp. M1R5S59.</title>
        <authorList>
            <person name="Sun J.-Q."/>
        </authorList>
    </citation>
    <scope>NUCLEOTIDE SEQUENCE [LARGE SCALE GENOMIC DNA]</scope>
    <source>
        <strain evidence="1 2">M1R5S59</strain>
    </source>
</reference>
<gene>
    <name evidence="1" type="ORF">QFW81_14390</name>
</gene>
<dbReference type="SUPFAM" id="SSF55166">
    <property type="entry name" value="Hedgehog/DD-peptidase"/>
    <property type="match status" value="1"/>
</dbReference>
<dbReference type="RefSeq" id="WP_280579729.1">
    <property type="nucleotide sequence ID" value="NZ_JARXRO010000020.1"/>
</dbReference>
<sequence length="269" mass="29510">MTPTDLQRLLAAAGHYTGAIDGDIGPRSLAAIDAILTAHAAECVSDPSRWSDKRRRIGAGQLVLAHAGCEPGVVDGYAGNQTTGALLQWNHRQAYGRDLVLDATRTGPAVDSRFPKQSGCVAYYGAPGPAVAQQLVMVDLPFAMRLDWQLSKPVTRVQLHARCAESAQAAMREIGRKYGADELHRLGLDRHAGTYNHRRMRGGSAWSMHAYGCAWDFFAGPNGLTARCPQALFCGREYRRFFDIWEAHGWISLGRAIGRDWMHVQAARL</sequence>
<accession>A0ABT6JWN8</accession>
<comment type="caution">
    <text evidence="1">The sequence shown here is derived from an EMBL/GenBank/DDBJ whole genome shotgun (WGS) entry which is preliminary data.</text>
</comment>
<keyword evidence="2" id="KW-1185">Reference proteome</keyword>
<organism evidence="1 2">
    <name type="scientific">Luteimonas kalidii</name>
    <dbReference type="NCBI Taxonomy" id="3042025"/>
    <lineage>
        <taxon>Bacteria</taxon>
        <taxon>Pseudomonadati</taxon>
        <taxon>Pseudomonadota</taxon>
        <taxon>Gammaproteobacteria</taxon>
        <taxon>Lysobacterales</taxon>
        <taxon>Lysobacteraceae</taxon>
        <taxon>Luteimonas</taxon>
    </lineage>
</organism>
<proteinExistence type="predicted"/>
<evidence type="ECO:0008006" key="3">
    <source>
        <dbReference type="Google" id="ProtNLM"/>
    </source>
</evidence>
<protein>
    <recommendedName>
        <fullName evidence="3">Peptidase M15C domain-containing protein</fullName>
    </recommendedName>
</protein>
<dbReference type="EMBL" id="JARXRO010000020">
    <property type="protein sequence ID" value="MDH5835102.1"/>
    <property type="molecule type" value="Genomic_DNA"/>
</dbReference>
<dbReference type="Proteomes" id="UP001156873">
    <property type="component" value="Unassembled WGS sequence"/>
</dbReference>